<accession>A0A2R2MT93</accession>
<keyword evidence="8" id="KW-0464">Manganese</keyword>
<dbReference type="RefSeq" id="XP_023933247.1">
    <property type="nucleotide sequence ID" value="XM_024077479.1"/>
</dbReference>
<feature type="binding site" evidence="8">
    <location>
        <position position="828"/>
    </location>
    <ligand>
        <name>Mg(2+)</name>
        <dbReference type="ChEBI" id="CHEBI:18420"/>
    </ligand>
</feature>
<dbReference type="InterPro" id="IPR022966">
    <property type="entry name" value="RNase_II/R_CS"/>
</dbReference>
<feature type="binding site" evidence="8">
    <location>
        <position position="837"/>
    </location>
    <ligand>
        <name>Mg(2+)</name>
        <dbReference type="ChEBI" id="CHEBI:18420"/>
    </ligand>
</feature>
<dbReference type="Pfam" id="PF00773">
    <property type="entry name" value="RNB"/>
    <property type="match status" value="1"/>
</dbReference>
<dbReference type="GO" id="GO:0008266">
    <property type="term" value="F:poly(U) RNA binding"/>
    <property type="evidence" value="ECO:0007669"/>
    <property type="project" value="UniProtKB-ARBA"/>
</dbReference>
<dbReference type="GO" id="GO:0010587">
    <property type="term" value="P:miRNA catabolic process"/>
    <property type="evidence" value="ECO:0007669"/>
    <property type="project" value="TreeGrafter"/>
</dbReference>
<evidence type="ECO:0000256" key="6">
    <source>
        <dbReference type="ARBA" id="ARBA00022842"/>
    </source>
</evidence>
<dbReference type="PANTHER" id="PTHR23355">
    <property type="entry name" value="RIBONUCLEASE"/>
    <property type="match status" value="1"/>
</dbReference>
<evidence type="ECO:0000256" key="1">
    <source>
        <dbReference type="ARBA" id="ARBA00022490"/>
    </source>
</evidence>
<feature type="compositionally biased region" description="Basic and acidic residues" evidence="9">
    <location>
        <begin position="312"/>
        <end position="329"/>
    </location>
</feature>
<dbReference type="Proteomes" id="UP000085678">
    <property type="component" value="Unplaced"/>
</dbReference>
<proteinExistence type="inferred from homology"/>
<feature type="compositionally biased region" description="Gly residues" evidence="9">
    <location>
        <begin position="201"/>
        <end position="215"/>
    </location>
</feature>
<dbReference type="Pfam" id="PF17877">
    <property type="entry name" value="Dis3l2_C_term"/>
    <property type="match status" value="1"/>
</dbReference>
<dbReference type="InterPro" id="IPR041505">
    <property type="entry name" value="Dis3_CSD2"/>
</dbReference>
<feature type="compositionally biased region" description="Basic residues" evidence="9">
    <location>
        <begin position="223"/>
        <end position="236"/>
    </location>
</feature>
<dbReference type="PROSITE" id="PS01175">
    <property type="entry name" value="RIBONUCLEASE_II"/>
    <property type="match status" value="1"/>
</dbReference>
<evidence type="ECO:0000256" key="3">
    <source>
        <dbReference type="ARBA" id="ARBA00022723"/>
    </source>
</evidence>
<dbReference type="Gene3D" id="2.40.50.690">
    <property type="match status" value="1"/>
</dbReference>
<keyword evidence="5 8" id="KW-0269">Exonuclease</keyword>
<feature type="region of interest" description="Disordered" evidence="9">
    <location>
        <begin position="84"/>
        <end position="398"/>
    </location>
</feature>
<evidence type="ECO:0000256" key="8">
    <source>
        <dbReference type="HAMAP-Rule" id="MF_03045"/>
    </source>
</evidence>
<dbReference type="EC" id="3.1.13.-" evidence="8"/>
<evidence type="ECO:0000256" key="4">
    <source>
        <dbReference type="ARBA" id="ARBA00022801"/>
    </source>
</evidence>
<dbReference type="Pfam" id="PF17216">
    <property type="entry name" value="Rrp44_CSD1"/>
    <property type="match status" value="1"/>
</dbReference>
<evidence type="ECO:0000313" key="11">
    <source>
        <dbReference type="Proteomes" id="UP000085678"/>
    </source>
</evidence>
<comment type="cofactor">
    <cofactor evidence="8">
        <name>Mg(2+)</name>
        <dbReference type="ChEBI" id="CHEBI:18420"/>
    </cofactor>
    <cofactor evidence="8">
        <name>Mn(2+)</name>
        <dbReference type="ChEBI" id="CHEBI:29035"/>
    </cofactor>
</comment>
<organism evidence="11 12">
    <name type="scientific">Lingula anatina</name>
    <name type="common">Brachiopod</name>
    <name type="synonym">Lingula unguis</name>
    <dbReference type="NCBI Taxonomy" id="7574"/>
    <lineage>
        <taxon>Eukaryota</taxon>
        <taxon>Metazoa</taxon>
        <taxon>Spiralia</taxon>
        <taxon>Lophotrochozoa</taxon>
        <taxon>Brachiopoda</taxon>
        <taxon>Linguliformea</taxon>
        <taxon>Lingulata</taxon>
        <taxon>Lingulida</taxon>
        <taxon>Linguloidea</taxon>
        <taxon>Lingulidae</taxon>
        <taxon>Lingula</taxon>
    </lineage>
</organism>
<dbReference type="GO" id="GO:0046872">
    <property type="term" value="F:metal ion binding"/>
    <property type="evidence" value="ECO:0007669"/>
    <property type="project" value="UniProtKB-KW"/>
</dbReference>
<feature type="compositionally biased region" description="Polar residues" evidence="9">
    <location>
        <begin position="10"/>
        <end position="26"/>
    </location>
</feature>
<evidence type="ECO:0000256" key="2">
    <source>
        <dbReference type="ARBA" id="ARBA00022722"/>
    </source>
</evidence>
<feature type="region of interest" description="Disordered" evidence="9">
    <location>
        <begin position="591"/>
        <end position="647"/>
    </location>
</feature>
<feature type="compositionally biased region" description="Basic and acidic residues" evidence="9">
    <location>
        <begin position="344"/>
        <end position="356"/>
    </location>
</feature>
<feature type="compositionally biased region" description="Polar residues" evidence="9">
    <location>
        <begin position="88"/>
        <end position="97"/>
    </location>
</feature>
<keyword evidence="11" id="KW-1185">Reference proteome</keyword>
<dbReference type="InParanoid" id="A0A2R2MT93"/>
<dbReference type="Gene3D" id="2.40.50.700">
    <property type="match status" value="1"/>
</dbReference>
<keyword evidence="6 8" id="KW-0460">Magnesium</keyword>
<dbReference type="GO" id="GO:1990074">
    <property type="term" value="P:polyuridylation-dependent mRNA catabolic process"/>
    <property type="evidence" value="ECO:0007669"/>
    <property type="project" value="UniProtKB-UniRule"/>
</dbReference>
<dbReference type="InterPro" id="IPR041093">
    <property type="entry name" value="Dis3l2-like_C"/>
</dbReference>
<evidence type="ECO:0000313" key="12">
    <source>
        <dbReference type="RefSeq" id="XP_023933247.1"/>
    </source>
</evidence>
<evidence type="ECO:0000256" key="5">
    <source>
        <dbReference type="ARBA" id="ARBA00022839"/>
    </source>
</evidence>
<keyword evidence="7 8" id="KW-0694">RNA-binding</keyword>
<feature type="domain" description="RNB" evidence="10">
    <location>
        <begin position="816"/>
        <end position="1166"/>
    </location>
</feature>
<dbReference type="InterPro" id="IPR050180">
    <property type="entry name" value="RNR_Ribonuclease"/>
</dbReference>
<dbReference type="OrthoDB" id="372421at2759"/>
<comment type="function">
    <text evidence="8">3'-5'-exoribonuclease that specifically recognizes RNAs polyuridylated at their 3' end and mediates their degradation. Component of an exosome-independent RNA degradation pathway that mediates degradation of cytoplasmic mRNAs that have been deadenylated and subsequently uridylated at their 3'.</text>
</comment>
<dbReference type="FunFam" id="2.40.50.140:FF:000177">
    <property type="entry name" value="DIS3-like exonuclease 2"/>
    <property type="match status" value="1"/>
</dbReference>
<feature type="compositionally biased region" description="Polar residues" evidence="9">
    <location>
        <begin position="610"/>
        <end position="622"/>
    </location>
</feature>
<feature type="site" description="Important for catalytic activity" evidence="8">
    <location>
        <position position="836"/>
    </location>
</feature>
<feature type="compositionally biased region" description="Basic and acidic residues" evidence="9">
    <location>
        <begin position="145"/>
        <end position="156"/>
    </location>
</feature>
<dbReference type="KEGG" id="lak:106168728"/>
<gene>
    <name evidence="12" type="primary">LOC106168728</name>
</gene>
<keyword evidence="3 8" id="KW-0479">Metal-binding</keyword>
<feature type="compositionally biased region" description="Basic residues" evidence="9">
    <location>
        <begin position="625"/>
        <end position="643"/>
    </location>
</feature>
<keyword evidence="2 8" id="KW-0540">Nuclease</keyword>
<feature type="compositionally biased region" description="Basic residues" evidence="9">
    <location>
        <begin position="30"/>
        <end position="41"/>
    </location>
</feature>
<evidence type="ECO:0000256" key="9">
    <source>
        <dbReference type="SAM" id="MobiDB-lite"/>
    </source>
</evidence>
<dbReference type="HAMAP" id="MF_03045">
    <property type="entry name" value="DIS3L2"/>
    <property type="match status" value="1"/>
</dbReference>
<feature type="compositionally biased region" description="Polar residues" evidence="9">
    <location>
        <begin position="129"/>
        <end position="144"/>
    </location>
</feature>
<evidence type="ECO:0000259" key="10">
    <source>
        <dbReference type="SMART" id="SM00955"/>
    </source>
</evidence>
<dbReference type="Pfam" id="PF17849">
    <property type="entry name" value="OB_Dis3"/>
    <property type="match status" value="1"/>
</dbReference>
<dbReference type="InterPro" id="IPR001900">
    <property type="entry name" value="RNase_II/R"/>
</dbReference>
<dbReference type="PANTHER" id="PTHR23355:SF9">
    <property type="entry name" value="DIS3-LIKE EXONUCLEASE 2"/>
    <property type="match status" value="1"/>
</dbReference>
<keyword evidence="1 8" id="KW-0963">Cytoplasm</keyword>
<reference evidence="12" key="1">
    <citation type="journal article" date="2015" name="Nat. Commun.">
        <title>The Lingula genome provides insights into brachiopod evolution and the origin of phosphate biomineralization.</title>
        <authorList>
            <person name="Luo Y.J."/>
            <person name="Takeuchi T."/>
            <person name="Koyanagi R."/>
            <person name="Yamada L."/>
            <person name="Kanda M."/>
            <person name="Khalturina M."/>
            <person name="Fujie M."/>
            <person name="Yamasaki S.I."/>
            <person name="Endo K."/>
            <person name="Satoh N."/>
        </authorList>
    </citation>
    <scope>NUCLEOTIDE SEQUENCE</scope>
</reference>
<dbReference type="GeneID" id="106168728"/>
<feature type="region of interest" description="Disordered" evidence="9">
    <location>
        <begin position="521"/>
        <end position="541"/>
    </location>
</feature>
<dbReference type="GO" id="GO:0000932">
    <property type="term" value="C:P-body"/>
    <property type="evidence" value="ECO:0007669"/>
    <property type="project" value="UniProtKB-SubCell"/>
</dbReference>
<comment type="subcellular location">
    <subcellularLocation>
        <location evidence="8">Cytoplasm</location>
    </subcellularLocation>
    <subcellularLocation>
        <location evidence="8">Cytoplasm</location>
        <location evidence="8">P-body</location>
    </subcellularLocation>
</comment>
<reference evidence="12" key="2">
    <citation type="submission" date="2025-08" db="UniProtKB">
        <authorList>
            <consortium name="RefSeq"/>
        </authorList>
    </citation>
    <scope>IDENTIFICATION</scope>
</reference>
<dbReference type="InterPro" id="IPR012340">
    <property type="entry name" value="NA-bd_OB-fold"/>
</dbReference>
<dbReference type="SMART" id="SM00955">
    <property type="entry name" value="RNB"/>
    <property type="match status" value="1"/>
</dbReference>
<feature type="region of interest" description="Disordered" evidence="9">
    <location>
        <begin position="1"/>
        <end position="44"/>
    </location>
</feature>
<dbReference type="InterPro" id="IPR028591">
    <property type="entry name" value="DIS3L2"/>
</dbReference>
<dbReference type="InterPro" id="IPR033771">
    <property type="entry name" value="Rrp44_CSD1"/>
</dbReference>
<protein>
    <recommendedName>
        <fullName evidence="8">DIS3-like exonuclease 2</fullName>
        <ecNumber evidence="8">3.1.13.-</ecNumber>
    </recommendedName>
</protein>
<dbReference type="FunFam" id="2.40.50.700:FF:000003">
    <property type="entry name" value="DIS3-like exonuclease 2"/>
    <property type="match status" value="1"/>
</dbReference>
<dbReference type="Gene3D" id="2.40.50.140">
    <property type="entry name" value="Nucleic acid-binding proteins"/>
    <property type="match status" value="1"/>
</dbReference>
<keyword evidence="4 8" id="KW-0378">Hydrolase</keyword>
<comment type="similarity">
    <text evidence="8">Belongs to the RNR ribonuclease family. DIS3L2 subfamily.</text>
</comment>
<dbReference type="GO" id="GO:0000956">
    <property type="term" value="P:nuclear-transcribed mRNA catabolic process"/>
    <property type="evidence" value="ECO:0007669"/>
    <property type="project" value="UniProtKB-UniRule"/>
</dbReference>
<dbReference type="GO" id="GO:0000175">
    <property type="term" value="F:3'-5'-RNA exonuclease activity"/>
    <property type="evidence" value="ECO:0007669"/>
    <property type="project" value="UniProtKB-UniRule"/>
</dbReference>
<dbReference type="SUPFAM" id="SSF50249">
    <property type="entry name" value="Nucleic acid-binding proteins"/>
    <property type="match status" value="2"/>
</dbReference>
<dbReference type="STRING" id="7574.A0A2R2MT93"/>
<name>A0A2R2MT93_LINAN</name>
<evidence type="ECO:0000256" key="7">
    <source>
        <dbReference type="ARBA" id="ARBA00022884"/>
    </source>
</evidence>
<sequence>MAESAPQVEDVNTSIGGATADRNNPIGQDKRKRRRSKKKSPLKALVGDDVLDVDVQPDTGSANFSFYSNSIIDGVVNKDGAALESSKTKLGSGNSDGHQALDKGADCREKPSGSWTGGKKNRNDRSTVPKEQNQPRQQSKGANQKNDKNIDTDQNRPPRSAKKNKNQRCADSCEMPNSDRSHQRPGNMTPEQSRGQQRSKGQGGGQHGGGQGGNWAGWSGSGQRRRGRGSQGRTHHSSLGEEHAPEWTNGRMGRRMFNNHCHSDGSPGCSPSRFEQGNFQHGQMPHSPARSRGSPYRHEQEFPRNRQGSGRFDNRGQHRNERSRQDSEGRAPSGGYQSSGRRRQNSDGRSPYREKPSGPGQEGQDSSNPKRVRSRGGGGRGQNQGQSGRQGKKQAFKFSPHWSVEKVSEGLKRGELIEGPIRINPRNFEDAYLPHPDGKSDVYIHGIKNRNRALNGDIVAVLLKPREEWKVLMEDVQAFEENMVAEMEALTLEADVNNHDNDDNYIDDDDDDADVVVEEEYTEEEDEGEDKIQNGAVGNNDTSAAIYNESEIPECENLNDTRQNDKTPVTKVLEDTQESCSATNSDVNLGAATCVPTSEPSQDAVLTPSKDASSSDPQKTATSSVKKKEKSQKKGSPRYKHTTLKQFTDGKSPAAKVLFHEGNSEEEAQVNHDKFLQRIGTVVYIIEKKHSRASTGHIKLMQDRNKDKALFSPIDPRVPRICIAMTDCPQGFYERPEDFSRSLFVARITEWDEVSQFPKGSLLRSLGEAGEIEPETEGILIQYGVDYSEFSEQALSCLPQILPWSIPQCELEARRAMDFREECVFTIDPATARDLDDALHCKPLGDGLYEVGVHIADVSYFVLEGTELDVVASQRATSVYLVQKVIPMLPRLLCEQLCSLNPDEDRLTFSVVWKITEEGEILDEKFGRSIIRSCVKLSYEHAQSFIEEPDREWTVEEFPPISEGFTIDQIKQKVLDLQKMAVNLRRRRFDNGALRLDQVKLQYVLDKETGLPCGYSVYQQKDSNRLIEEFMLLANMAVAHKIYSSYPEKSLLRRHPPPQTKMVNDLVELCSNMGIPIDASSSGALQESLAAYCDDDIWSKAKTQILTVLCSKPMQTARYFCTGCIDDEDAFRHYALSVPLYTHFTSPIRRYADVIVHRLLGACLGYCDPPRKSKESIQRQAEHCNDRKNASKQVQELSSDMFFAIFVKECGPLEEQGMVMGVLDKGFDVLVLKLGVVKRVYCDKLPLSSFSYQKVRKCPELTLVWAPDNDHHREVTQKVTIFTHVQCILKADDQPLKWSATVQRPVETI</sequence>
<feature type="compositionally biased region" description="Basic and acidic residues" evidence="9">
    <location>
        <begin position="99"/>
        <end position="111"/>
    </location>
</feature>